<evidence type="ECO:0000256" key="7">
    <source>
        <dbReference type="ARBA" id="ARBA00023054"/>
    </source>
</evidence>
<sequence>MPSLRKCILPGCNNIKNSSFSLFQFPKNVDVRNKWIHFGNRHLDGELTILTNTRLCRDHLTPDNVTNCYQRQLGFTDSPLLLLNAAEPTIFRPGLHPTLPPKSGATVGSACPPMSRKAVSPERPPLKERPLLEFPSFEESETSINMADHDVSTYLPSMFELVDTTREQVCKAVTFINGTFLSVTQKCLHRSCLFTREWKSQPLLGSTPAGNLDLSAAVYHTGSSFIQTNKYERPEESDAIACDMSRFSCTGRVGTPGDPTSQSLS</sequence>
<evidence type="ECO:0000313" key="17">
    <source>
        <dbReference type="Proteomes" id="UP000324632"/>
    </source>
</evidence>
<dbReference type="AlphaFoldDB" id="A0A5A9N184"/>
<keyword evidence="17" id="KW-1185">Reference proteome</keyword>
<evidence type="ECO:0000256" key="1">
    <source>
        <dbReference type="ARBA" id="ARBA00004642"/>
    </source>
</evidence>
<evidence type="ECO:0000256" key="12">
    <source>
        <dbReference type="PROSITE-ProRule" id="PRU00309"/>
    </source>
</evidence>
<keyword evidence="5" id="KW-0862">Zinc</keyword>
<keyword evidence="8 12" id="KW-0238">DNA-binding</keyword>
<evidence type="ECO:0000256" key="4">
    <source>
        <dbReference type="ARBA" id="ARBA00022771"/>
    </source>
</evidence>
<dbReference type="GO" id="GO:0008270">
    <property type="term" value="F:zinc ion binding"/>
    <property type="evidence" value="ECO:0007669"/>
    <property type="project" value="UniProtKB-KW"/>
</dbReference>
<evidence type="ECO:0000256" key="13">
    <source>
        <dbReference type="RuleBase" id="RU369073"/>
    </source>
</evidence>
<evidence type="ECO:0000259" key="15">
    <source>
        <dbReference type="PROSITE" id="PS50950"/>
    </source>
</evidence>
<keyword evidence="7 13" id="KW-0175">Coiled coil</keyword>
<evidence type="ECO:0000256" key="8">
    <source>
        <dbReference type="ARBA" id="ARBA00023125"/>
    </source>
</evidence>
<evidence type="ECO:0000256" key="2">
    <source>
        <dbReference type="ARBA" id="ARBA00006177"/>
    </source>
</evidence>
<protein>
    <recommendedName>
        <fullName evidence="13">THAP domain-containing protein 1</fullName>
    </recommendedName>
</protein>
<feature type="domain" description="THAP-type" evidence="15">
    <location>
        <begin position="1"/>
        <end position="91"/>
    </location>
</feature>
<comment type="caution">
    <text evidence="16">The sequence shown here is derived from an EMBL/GenBank/DDBJ whole genome shotgun (WGS) entry which is preliminary data.</text>
</comment>
<dbReference type="PANTHER" id="PTHR46600">
    <property type="entry name" value="THAP DOMAIN-CONTAINING"/>
    <property type="match status" value="1"/>
</dbReference>
<dbReference type="GO" id="GO:0001935">
    <property type="term" value="P:endothelial cell proliferation"/>
    <property type="evidence" value="ECO:0007669"/>
    <property type="project" value="UniProtKB-UniRule"/>
</dbReference>
<comment type="similarity">
    <text evidence="2 13">Belongs to the THAP1 family.</text>
</comment>
<comment type="subcellular location">
    <subcellularLocation>
        <location evidence="1 13">Nucleus</location>
        <location evidence="1 13">Nucleoplasm</location>
    </subcellularLocation>
</comment>
<evidence type="ECO:0000313" key="16">
    <source>
        <dbReference type="EMBL" id="KAA0702781.1"/>
    </source>
</evidence>
<evidence type="ECO:0000256" key="10">
    <source>
        <dbReference type="ARBA" id="ARBA00023242"/>
    </source>
</evidence>
<feature type="region of interest" description="Disordered" evidence="14">
    <location>
        <begin position="103"/>
        <end position="124"/>
    </location>
</feature>
<gene>
    <name evidence="16" type="ORF">E1301_Tti016557</name>
</gene>
<evidence type="ECO:0000256" key="5">
    <source>
        <dbReference type="ARBA" id="ARBA00022833"/>
    </source>
</evidence>
<keyword evidence="4 12" id="KW-0863">Zinc-finger</keyword>
<dbReference type="InterPro" id="IPR006612">
    <property type="entry name" value="THAP_Znf"/>
</dbReference>
<dbReference type="PROSITE" id="PS50950">
    <property type="entry name" value="ZF_THAP"/>
    <property type="match status" value="1"/>
</dbReference>
<dbReference type="PANTHER" id="PTHR46600:SF1">
    <property type="entry name" value="THAP DOMAIN-CONTAINING PROTEIN 1"/>
    <property type="match status" value="1"/>
</dbReference>
<dbReference type="GO" id="GO:0043565">
    <property type="term" value="F:sequence-specific DNA binding"/>
    <property type="evidence" value="ECO:0007669"/>
    <property type="project" value="UniProtKB-UniRule"/>
</dbReference>
<keyword evidence="10 13" id="KW-0539">Nucleus</keyword>
<dbReference type="EMBL" id="SOYY01000024">
    <property type="protein sequence ID" value="KAA0702781.1"/>
    <property type="molecule type" value="Genomic_DNA"/>
</dbReference>
<dbReference type="SUPFAM" id="SSF57716">
    <property type="entry name" value="Glucocorticoid receptor-like (DNA-binding domain)"/>
    <property type="match status" value="1"/>
</dbReference>
<keyword evidence="9 13" id="KW-0804">Transcription</keyword>
<dbReference type="SMART" id="SM00980">
    <property type="entry name" value="THAP"/>
    <property type="match status" value="1"/>
</dbReference>
<organism evidence="16 17">
    <name type="scientific">Triplophysa tibetana</name>
    <dbReference type="NCBI Taxonomy" id="1572043"/>
    <lineage>
        <taxon>Eukaryota</taxon>
        <taxon>Metazoa</taxon>
        <taxon>Chordata</taxon>
        <taxon>Craniata</taxon>
        <taxon>Vertebrata</taxon>
        <taxon>Euteleostomi</taxon>
        <taxon>Actinopterygii</taxon>
        <taxon>Neopterygii</taxon>
        <taxon>Teleostei</taxon>
        <taxon>Ostariophysi</taxon>
        <taxon>Cypriniformes</taxon>
        <taxon>Nemacheilidae</taxon>
        <taxon>Triplophysa</taxon>
    </lineage>
</organism>
<keyword evidence="11 13" id="KW-0131">Cell cycle</keyword>
<keyword evidence="6 13" id="KW-0805">Transcription regulation</keyword>
<accession>A0A5A9N184</accession>
<dbReference type="InterPro" id="IPR026516">
    <property type="entry name" value="THAP1/10"/>
</dbReference>
<dbReference type="GO" id="GO:0003700">
    <property type="term" value="F:DNA-binding transcription factor activity"/>
    <property type="evidence" value="ECO:0007669"/>
    <property type="project" value="UniProtKB-UniRule"/>
</dbReference>
<dbReference type="Pfam" id="PF05485">
    <property type="entry name" value="THAP"/>
    <property type="match status" value="1"/>
</dbReference>
<evidence type="ECO:0000256" key="6">
    <source>
        <dbReference type="ARBA" id="ARBA00023015"/>
    </source>
</evidence>
<comment type="function">
    <text evidence="13">DNA-binding transcription regulator that regulates endothelial cell proliferation and G1/S cell-cycle progression. Specifically binds the 5'-[AT]NTNN[GT]GGCA[AGT]-3' core DNA sequence and acts by modulating expression of pRB-E2F cell-cycle target genes.</text>
</comment>
<name>A0A5A9N184_9TELE</name>
<proteinExistence type="inferred from homology"/>
<evidence type="ECO:0000256" key="11">
    <source>
        <dbReference type="ARBA" id="ARBA00023306"/>
    </source>
</evidence>
<evidence type="ECO:0000256" key="3">
    <source>
        <dbReference type="ARBA" id="ARBA00022723"/>
    </source>
</evidence>
<evidence type="ECO:0000256" key="14">
    <source>
        <dbReference type="SAM" id="MobiDB-lite"/>
    </source>
</evidence>
<dbReference type="Proteomes" id="UP000324632">
    <property type="component" value="Chromosome 24"/>
</dbReference>
<evidence type="ECO:0000256" key="9">
    <source>
        <dbReference type="ARBA" id="ARBA00023163"/>
    </source>
</evidence>
<keyword evidence="3" id="KW-0479">Metal-binding</keyword>
<dbReference type="GO" id="GO:0005654">
    <property type="term" value="C:nucleoplasm"/>
    <property type="evidence" value="ECO:0007669"/>
    <property type="project" value="UniProtKB-SubCell"/>
</dbReference>
<reference evidence="16 17" key="1">
    <citation type="journal article" date="2019" name="Mol. Ecol. Resour.">
        <title>Chromosome-level genome assembly of Triplophysa tibetana, a fish adapted to the harsh high-altitude environment of the Tibetan Plateau.</title>
        <authorList>
            <person name="Yang X."/>
            <person name="Liu H."/>
            <person name="Ma Z."/>
            <person name="Zou Y."/>
            <person name="Zou M."/>
            <person name="Mao Y."/>
            <person name="Li X."/>
            <person name="Wang H."/>
            <person name="Chen T."/>
            <person name="Wang W."/>
            <person name="Yang R."/>
        </authorList>
    </citation>
    <scope>NUCLEOTIDE SEQUENCE [LARGE SCALE GENOMIC DNA]</scope>
    <source>
        <strain evidence="16">TTIB1903HZAU</strain>
        <tissue evidence="16">Muscle</tissue>
    </source>
</reference>